<protein>
    <submittedName>
        <fullName evidence="1">Uncharacterized protein</fullName>
    </submittedName>
</protein>
<name>A0A653A599_UNCDX</name>
<accession>A0A653A599</accession>
<reference evidence="1" key="1">
    <citation type="submission" date="2018-07" db="EMBL/GenBank/DDBJ databases">
        <authorList>
            <consortium name="Genoscope - CEA"/>
            <person name="William W."/>
        </authorList>
    </citation>
    <scope>NUCLEOTIDE SEQUENCE</scope>
    <source>
        <strain evidence="1">IK1</strain>
    </source>
</reference>
<dbReference type="EMBL" id="UPXX01000015">
    <property type="protein sequence ID" value="VBB42842.1"/>
    <property type="molecule type" value="Genomic_DNA"/>
</dbReference>
<dbReference type="Pfam" id="PF12843">
    <property type="entry name" value="QSregVF_b"/>
    <property type="match status" value="1"/>
</dbReference>
<dbReference type="InterPro" id="IPR024530">
    <property type="entry name" value="QSregVF_b"/>
</dbReference>
<sequence>MLKLSQTAPDRQRRRIFELVEEALQARGFSEGETAQILERLVRCGEDASWPPPADFSRREWSTMPFGKYAGLGMDELPSNYLLWLTDQDWFEAKYYGLFLEACDVLEGRQEGRP</sequence>
<evidence type="ECO:0000313" key="1">
    <source>
        <dbReference type="EMBL" id="VBB42842.1"/>
    </source>
</evidence>
<organism evidence="1">
    <name type="scientific">Uncultured Desulfatiglans sp</name>
    <dbReference type="NCBI Taxonomy" id="1748965"/>
    <lineage>
        <taxon>Bacteria</taxon>
        <taxon>Pseudomonadati</taxon>
        <taxon>Thermodesulfobacteriota</taxon>
        <taxon>Desulfobacteria</taxon>
        <taxon>Desulfatiglandales</taxon>
        <taxon>Desulfatiglandaceae</taxon>
        <taxon>Desulfatiglans</taxon>
        <taxon>environmental samples</taxon>
    </lineage>
</organism>
<dbReference type="AlphaFoldDB" id="A0A653A599"/>
<proteinExistence type="predicted"/>
<gene>
    <name evidence="1" type="ORF">TRIP_B220090</name>
</gene>